<feature type="transmembrane region" description="Helical" evidence="8">
    <location>
        <begin position="259"/>
        <end position="280"/>
    </location>
</feature>
<feature type="transmembrane region" description="Helical" evidence="8">
    <location>
        <begin position="6"/>
        <end position="22"/>
    </location>
</feature>
<feature type="transmembrane region" description="Helical" evidence="8">
    <location>
        <begin position="292"/>
        <end position="312"/>
    </location>
</feature>
<comment type="similarity">
    <text evidence="2">Belongs to the auxin efflux carrier (TC 2.A.69) family.</text>
</comment>
<feature type="transmembrane region" description="Helical" evidence="8">
    <location>
        <begin position="233"/>
        <end position="253"/>
    </location>
</feature>
<keyword evidence="7 8" id="KW-0472">Membrane</keyword>
<dbReference type="Gene3D" id="1.20.1530.20">
    <property type="match status" value="1"/>
</dbReference>
<evidence type="ECO:0000256" key="5">
    <source>
        <dbReference type="ARBA" id="ARBA00022692"/>
    </source>
</evidence>
<comment type="caution">
    <text evidence="9">The sequence shown here is derived from an EMBL/GenBank/DDBJ whole genome shotgun (WGS) entry which is preliminary data.</text>
</comment>
<proteinExistence type="inferred from homology"/>
<dbReference type="PANTHER" id="PTHR36838">
    <property type="entry name" value="AUXIN EFFLUX CARRIER FAMILY PROTEIN"/>
    <property type="match status" value="1"/>
</dbReference>
<dbReference type="GO" id="GO:0055085">
    <property type="term" value="P:transmembrane transport"/>
    <property type="evidence" value="ECO:0007669"/>
    <property type="project" value="InterPro"/>
</dbReference>
<feature type="transmembrane region" description="Helical" evidence="8">
    <location>
        <begin position="169"/>
        <end position="188"/>
    </location>
</feature>
<dbReference type="EMBL" id="BMZS01000002">
    <property type="protein sequence ID" value="GHD41953.1"/>
    <property type="molecule type" value="Genomic_DNA"/>
</dbReference>
<evidence type="ECO:0000313" key="9">
    <source>
        <dbReference type="EMBL" id="GHD41953.1"/>
    </source>
</evidence>
<dbReference type="GO" id="GO:0005886">
    <property type="term" value="C:plasma membrane"/>
    <property type="evidence" value="ECO:0007669"/>
    <property type="project" value="UniProtKB-SubCell"/>
</dbReference>
<dbReference type="PANTHER" id="PTHR36838:SF3">
    <property type="entry name" value="TRANSPORTER AUXIN EFFLUX CARRIER EC FAMILY"/>
    <property type="match status" value="1"/>
</dbReference>
<keyword evidence="10" id="KW-1185">Reference proteome</keyword>
<reference evidence="9" key="1">
    <citation type="journal article" date="2014" name="Int. J. Syst. Evol. Microbiol.">
        <title>Complete genome sequence of Corynebacterium casei LMG S-19264T (=DSM 44701T), isolated from a smear-ripened cheese.</title>
        <authorList>
            <consortium name="US DOE Joint Genome Institute (JGI-PGF)"/>
            <person name="Walter F."/>
            <person name="Albersmeier A."/>
            <person name="Kalinowski J."/>
            <person name="Ruckert C."/>
        </authorList>
    </citation>
    <scope>NUCLEOTIDE SEQUENCE</scope>
    <source>
        <strain evidence="9">KCTC 42651</strain>
    </source>
</reference>
<dbReference type="Proteomes" id="UP000630353">
    <property type="component" value="Unassembled WGS sequence"/>
</dbReference>
<accession>A0A918XNE9</accession>
<sequence length="318" mass="33123">MATILDAVVPLFAVIFAGFLAGRTRMLAEDAVRGLNRFVFTFAMPPMLFRLMASTDVTSLGQGRFLLGYFWAELIVFLTGAIIGGLLFRQAFAAMVMQGFGSSFSNGVLIALPLLIGLHGEQGAVPALMLFTLDVVAFSAITTMLEVARARDGEGAASGLAAAKTSGLAILRNPIIMATLIGILWGIAGLPVPSLVSKTFGFLGQAGPPAALFALGATLAYRRVRGSVGSASAMVILKLAVHPALVFLTLTLLVPVDPIWVHSAVLFAACPVGANVYVFAQHYGVQVTAASAAILVSTGLAMLTITGLLILYPPPAFN</sequence>
<dbReference type="InterPro" id="IPR038770">
    <property type="entry name" value="Na+/solute_symporter_sf"/>
</dbReference>
<reference evidence="9" key="2">
    <citation type="submission" date="2020-09" db="EMBL/GenBank/DDBJ databases">
        <authorList>
            <person name="Sun Q."/>
            <person name="Kim S."/>
        </authorList>
    </citation>
    <scope>NUCLEOTIDE SEQUENCE</scope>
    <source>
        <strain evidence="9">KCTC 42651</strain>
    </source>
</reference>
<feature type="transmembrane region" description="Helical" evidence="8">
    <location>
        <begin position="200"/>
        <end position="221"/>
    </location>
</feature>
<evidence type="ECO:0000256" key="7">
    <source>
        <dbReference type="ARBA" id="ARBA00023136"/>
    </source>
</evidence>
<dbReference type="Pfam" id="PF03547">
    <property type="entry name" value="Mem_trans"/>
    <property type="match status" value="1"/>
</dbReference>
<feature type="transmembrane region" description="Helical" evidence="8">
    <location>
        <begin position="34"/>
        <end position="53"/>
    </location>
</feature>
<organism evidence="9 10">
    <name type="scientific">Thalassobaculum fulvum</name>
    <dbReference type="NCBI Taxonomy" id="1633335"/>
    <lineage>
        <taxon>Bacteria</taxon>
        <taxon>Pseudomonadati</taxon>
        <taxon>Pseudomonadota</taxon>
        <taxon>Alphaproteobacteria</taxon>
        <taxon>Rhodospirillales</taxon>
        <taxon>Thalassobaculaceae</taxon>
        <taxon>Thalassobaculum</taxon>
    </lineage>
</organism>
<feature type="transmembrane region" description="Helical" evidence="8">
    <location>
        <begin position="65"/>
        <end position="88"/>
    </location>
</feature>
<evidence type="ECO:0000313" key="10">
    <source>
        <dbReference type="Proteomes" id="UP000630353"/>
    </source>
</evidence>
<gene>
    <name evidence="9" type="ORF">GCM10017083_06400</name>
</gene>
<feature type="transmembrane region" description="Helical" evidence="8">
    <location>
        <begin position="100"/>
        <end position="118"/>
    </location>
</feature>
<keyword evidence="4" id="KW-1003">Cell membrane</keyword>
<feature type="transmembrane region" description="Helical" evidence="8">
    <location>
        <begin position="124"/>
        <end position="148"/>
    </location>
</feature>
<keyword evidence="3" id="KW-0813">Transport</keyword>
<keyword evidence="5 8" id="KW-0812">Transmembrane</keyword>
<evidence type="ECO:0000256" key="6">
    <source>
        <dbReference type="ARBA" id="ARBA00022989"/>
    </source>
</evidence>
<comment type="subcellular location">
    <subcellularLocation>
        <location evidence="1">Cell membrane</location>
        <topology evidence="1">Multi-pass membrane protein</topology>
    </subcellularLocation>
</comment>
<evidence type="ECO:0000256" key="2">
    <source>
        <dbReference type="ARBA" id="ARBA00010145"/>
    </source>
</evidence>
<keyword evidence="6 8" id="KW-1133">Transmembrane helix</keyword>
<dbReference type="AlphaFoldDB" id="A0A918XNE9"/>
<protein>
    <submittedName>
        <fullName evidence="9">Malate transporter</fullName>
    </submittedName>
</protein>
<evidence type="ECO:0000256" key="8">
    <source>
        <dbReference type="SAM" id="Phobius"/>
    </source>
</evidence>
<dbReference type="InterPro" id="IPR004776">
    <property type="entry name" value="Mem_transp_PIN-like"/>
</dbReference>
<evidence type="ECO:0000256" key="1">
    <source>
        <dbReference type="ARBA" id="ARBA00004651"/>
    </source>
</evidence>
<name>A0A918XNE9_9PROT</name>
<evidence type="ECO:0000256" key="3">
    <source>
        <dbReference type="ARBA" id="ARBA00022448"/>
    </source>
</evidence>
<dbReference type="RefSeq" id="WP_189987496.1">
    <property type="nucleotide sequence ID" value="NZ_BMZS01000002.1"/>
</dbReference>
<evidence type="ECO:0000256" key="4">
    <source>
        <dbReference type="ARBA" id="ARBA00022475"/>
    </source>
</evidence>